<dbReference type="VEuPathDB" id="VectorBase:AATE000409"/>
<protein>
    <submittedName>
        <fullName evidence="1">Uncharacterized protein</fullName>
    </submittedName>
</protein>
<accession>A0A182IJM3</accession>
<dbReference type="EnsemblMetazoa" id="AATE000409-RA">
    <property type="protein sequence ID" value="AATE000409-PA.1"/>
    <property type="gene ID" value="AATE000409"/>
</dbReference>
<organism evidence="1">
    <name type="scientific">Anopheles atroparvus</name>
    <name type="common">European mosquito</name>
    <dbReference type="NCBI Taxonomy" id="41427"/>
    <lineage>
        <taxon>Eukaryota</taxon>
        <taxon>Metazoa</taxon>
        <taxon>Ecdysozoa</taxon>
        <taxon>Arthropoda</taxon>
        <taxon>Hexapoda</taxon>
        <taxon>Insecta</taxon>
        <taxon>Pterygota</taxon>
        <taxon>Neoptera</taxon>
        <taxon>Endopterygota</taxon>
        <taxon>Diptera</taxon>
        <taxon>Nematocera</taxon>
        <taxon>Culicoidea</taxon>
        <taxon>Culicidae</taxon>
        <taxon>Anophelinae</taxon>
        <taxon>Anopheles</taxon>
    </lineage>
</organism>
<name>A0A182IJM3_ANOAO</name>
<proteinExistence type="predicted"/>
<evidence type="ECO:0000313" key="1">
    <source>
        <dbReference type="EnsemblMetazoa" id="AATE000409-PA.1"/>
    </source>
</evidence>
<dbReference type="AlphaFoldDB" id="A0A182IJM3"/>
<sequence length="248" mass="26656">MSTYAAVGLVADVESCDSLSPRALADVVRPEEAVPPFQGSLGLRHDRQGLLELVMELGVMRLVLLLVVGMVGLQLVMMLRVVVVHGVRRVKGRMRGMQVGHGLQMRVVSLKGCVLRVGGKVQRRHRTRTDGGGPRGRRGRWLRLLGRLAEPIAQDVADREGDAGGGLLRLLLRLLLLKSRLRGEIGTTSGISSRLGELVALATVVIAVVRECLDVGLAAAVAVAIVTVVVLAGLWLLWWFAGCIYSAV</sequence>
<reference evidence="1" key="1">
    <citation type="submission" date="2022-08" db="UniProtKB">
        <authorList>
            <consortium name="EnsemblMetazoa"/>
        </authorList>
    </citation>
    <scope>IDENTIFICATION</scope>
    <source>
        <strain evidence="1">EBRO</strain>
    </source>
</reference>